<dbReference type="PANTHER" id="PTHR11070:SF2">
    <property type="entry name" value="ATP-DEPENDENT DNA HELICASE SRS2"/>
    <property type="match status" value="1"/>
</dbReference>
<evidence type="ECO:0000256" key="2">
    <source>
        <dbReference type="ARBA" id="ARBA00022741"/>
    </source>
</evidence>
<evidence type="ECO:0000259" key="13">
    <source>
        <dbReference type="PROSITE" id="PS51198"/>
    </source>
</evidence>
<feature type="compositionally biased region" description="Polar residues" evidence="12">
    <location>
        <begin position="820"/>
        <end position="844"/>
    </location>
</feature>
<feature type="domain" description="UvrD-like helicase C-terminal" evidence="14">
    <location>
        <begin position="326"/>
        <end position="651"/>
    </location>
</feature>
<dbReference type="InterPro" id="IPR000212">
    <property type="entry name" value="DNA_helicase_UvrD/REP"/>
</dbReference>
<accession>C4YQQ3</accession>
<dbReference type="InterPro" id="IPR013986">
    <property type="entry name" value="DExx_box_DNA_helicase_dom_sf"/>
</dbReference>
<comment type="similarity">
    <text evidence="1">Belongs to the helicase family. UvrD subfamily.</text>
</comment>
<comment type="catalytic activity">
    <reaction evidence="10">
        <text>ATP + H2O = ADP + phosphate + H(+)</text>
        <dbReference type="Rhea" id="RHEA:13065"/>
        <dbReference type="ChEBI" id="CHEBI:15377"/>
        <dbReference type="ChEBI" id="CHEBI:15378"/>
        <dbReference type="ChEBI" id="CHEBI:30616"/>
        <dbReference type="ChEBI" id="CHEBI:43474"/>
        <dbReference type="ChEBI" id="CHEBI:456216"/>
        <dbReference type="EC" id="5.6.2.4"/>
    </reaction>
</comment>
<organism evidence="15 16">
    <name type="scientific">Candida albicans (strain WO-1)</name>
    <name type="common">Yeast</name>
    <dbReference type="NCBI Taxonomy" id="294748"/>
    <lineage>
        <taxon>Eukaryota</taxon>
        <taxon>Fungi</taxon>
        <taxon>Dikarya</taxon>
        <taxon>Ascomycota</taxon>
        <taxon>Saccharomycotina</taxon>
        <taxon>Pichiomycetes</taxon>
        <taxon>Debaryomycetaceae</taxon>
        <taxon>Candida/Lodderomyces clade</taxon>
        <taxon>Candida</taxon>
    </lineage>
</organism>
<dbReference type="Pfam" id="PF13361">
    <property type="entry name" value="UvrD_C"/>
    <property type="match status" value="1"/>
</dbReference>
<keyword evidence="7" id="KW-0413">Isomerase</keyword>
<evidence type="ECO:0000259" key="14">
    <source>
        <dbReference type="PROSITE" id="PS51217"/>
    </source>
</evidence>
<keyword evidence="5 11" id="KW-0067">ATP-binding</keyword>
<dbReference type="OrthoDB" id="1470711at2759"/>
<evidence type="ECO:0000256" key="1">
    <source>
        <dbReference type="ARBA" id="ARBA00009922"/>
    </source>
</evidence>
<feature type="region of interest" description="Disordered" evidence="12">
    <location>
        <begin position="790"/>
        <end position="809"/>
    </location>
</feature>
<evidence type="ECO:0000256" key="6">
    <source>
        <dbReference type="ARBA" id="ARBA00023125"/>
    </source>
</evidence>
<dbReference type="GO" id="GO:0003677">
    <property type="term" value="F:DNA binding"/>
    <property type="evidence" value="ECO:0007669"/>
    <property type="project" value="UniProtKB-KW"/>
</dbReference>
<dbReference type="OMA" id="DYPDATT"/>
<dbReference type="InterPro" id="IPR027417">
    <property type="entry name" value="P-loop_NTPase"/>
</dbReference>
<evidence type="ECO:0000256" key="11">
    <source>
        <dbReference type="PROSITE-ProRule" id="PRU00560"/>
    </source>
</evidence>
<evidence type="ECO:0000313" key="15">
    <source>
        <dbReference type="EMBL" id="EEQ44542.1"/>
    </source>
</evidence>
<keyword evidence="3 11" id="KW-0378">Hydrolase</keyword>
<keyword evidence="4 11" id="KW-0347">Helicase</keyword>
<proteinExistence type="inferred from homology"/>
<dbReference type="VEuPathDB" id="FungiDB:CAWG_02813"/>
<dbReference type="InterPro" id="IPR014016">
    <property type="entry name" value="UvrD-like_ATP-bd"/>
</dbReference>
<reference evidence="15 16" key="1">
    <citation type="journal article" date="2009" name="Nature">
        <title>Evolution of pathogenicity and sexual reproduction in eight Candida genomes.</title>
        <authorList>
            <person name="Butler G."/>
            <person name="Rasmussen M.D."/>
            <person name="Lin M.F."/>
            <person name="Santos M.A."/>
            <person name="Sakthikumar S."/>
            <person name="Munro C.A."/>
            <person name="Rheinbay E."/>
            <person name="Grabherr M."/>
            <person name="Forche A."/>
            <person name="Reedy J.L."/>
            <person name="Agrafioti I."/>
            <person name="Arnaud M.B."/>
            <person name="Bates S."/>
            <person name="Brown A.J."/>
            <person name="Brunke S."/>
            <person name="Costanzo M.C."/>
            <person name="Fitzpatrick D.A."/>
            <person name="de Groot P.W."/>
            <person name="Harris D."/>
            <person name="Hoyer L.L."/>
            <person name="Hube B."/>
            <person name="Klis F.M."/>
            <person name="Kodira C."/>
            <person name="Lennard N."/>
            <person name="Logue M.E."/>
            <person name="Martin R."/>
            <person name="Neiman A.M."/>
            <person name="Nikolaou E."/>
            <person name="Quail M.A."/>
            <person name="Quinn J."/>
            <person name="Santos M.C."/>
            <person name="Schmitzberger F.F."/>
            <person name="Sherlock G."/>
            <person name="Shah P."/>
            <person name="Silverstein K.A."/>
            <person name="Skrzypek M.S."/>
            <person name="Soll D."/>
            <person name="Staggs R."/>
            <person name="Stansfield I."/>
            <person name="Stumpf M.P."/>
            <person name="Sudbery P.E."/>
            <person name="Srikantha T."/>
            <person name="Zeng Q."/>
            <person name="Berman J."/>
            <person name="Berriman M."/>
            <person name="Heitman J."/>
            <person name="Gow N.A."/>
            <person name="Lorenz M.C."/>
            <person name="Birren B.W."/>
            <person name="Kellis M."/>
            <person name="Cuomo C.A."/>
        </authorList>
    </citation>
    <scope>NUCLEOTIDE SEQUENCE [LARGE SCALE GENOMIC DNA]</scope>
    <source>
        <strain evidence="15 16">WO-1</strain>
    </source>
</reference>
<dbReference type="InterPro" id="IPR014017">
    <property type="entry name" value="DNA_helicase_UvrD-like_C"/>
</dbReference>
<dbReference type="Gene3D" id="1.10.486.10">
    <property type="entry name" value="PCRA, domain 4"/>
    <property type="match status" value="1"/>
</dbReference>
<sequence length="864" mass="98475">MMSTSNQVLDKILESLNANQRKAVTAPCNGRLQIIAGPGTGKTKVLISRVAYLLISENIRPDNMIVTTFTKRAANEMIERLTKLVEGTDINIDKLIIGTFHSICFRIIKKYGKLIDLENYTIADERDKSYILKTMLTNLSAKDIERLDSFGEESLQKLRSQKANEKYHGLDLSVISKKISSLKSNCISHDVYSGKSKRNPALAFFYEKYQALLTDLKKLDFDDCLLECHRLVENFPVLNYIKHVLVDEFQDTNEIQLRLMYHFAKGNTNGDPKYQNNVTIVGDPDQGIYAFRDAQSINFEKMSTHYTKLNLSLDKISLNENYRSTSSILNISESLMNQQKGRMPKMLKSQLDSSIKPVYSCLNSAKEEAKWIVYQISHLLSLPNSAVQEKDIAVLFRAAYQSRALEDELVKRGLSYKMIRGKAFWDRQEVIAIMDYMKVCSDEYEQAAVIRTLNYPKRGIGSKTLDNIEKIIEKRVKQGKSVHQCLLAMTKKSEEPEIKLTKKQIQGVEEYYTMITKVKKKLSKMEGLSDEDITNTAKELFDLIYESSKLKQEFENDEERSKRLNVEEVGNLLVQFKPKDEILPDYIGGDIEDDDAVDEGDRNFLAQFIESVGLYETNDEVEKNGSESTGDDTAKEEKSCISLSTIHGSKGLEWPVVFVQGLTDGLLPAGFSFRNSFGDNDENLNEERRCFYVAVTRAKVLLYISSYIESQSNVFYGEALNQESRFMESLKKNLARTQLAFSNVNNLRVLYKLLGKQFPTGNLNWTRFYETYKKSFRRFVSGEPMVFSVGTEEEEEDRPSKSIGQSGFSSAQSLMNGFSGVQSIRNGTNNKNNKVATFISNPKTVNRAPPYIPERRSKKSKKMV</sequence>
<dbReference type="SUPFAM" id="SSF52540">
    <property type="entry name" value="P-loop containing nucleoside triphosphate hydrolases"/>
    <property type="match status" value="1"/>
</dbReference>
<evidence type="ECO:0000256" key="5">
    <source>
        <dbReference type="ARBA" id="ARBA00022840"/>
    </source>
</evidence>
<dbReference type="PROSITE" id="PS51198">
    <property type="entry name" value="UVRD_HELICASE_ATP_BIND"/>
    <property type="match status" value="1"/>
</dbReference>
<dbReference type="AlphaFoldDB" id="C4YQQ3"/>
<dbReference type="HOGENOM" id="CLU_004585_4_0_1"/>
<dbReference type="GO" id="GO:0043138">
    <property type="term" value="F:3'-5' DNA helicase activity"/>
    <property type="evidence" value="ECO:0007669"/>
    <property type="project" value="UniProtKB-EC"/>
</dbReference>
<feature type="binding site" evidence="11">
    <location>
        <begin position="36"/>
        <end position="43"/>
    </location>
    <ligand>
        <name>ATP</name>
        <dbReference type="ChEBI" id="CHEBI:30616"/>
    </ligand>
</feature>
<evidence type="ECO:0000313" key="16">
    <source>
        <dbReference type="Proteomes" id="UP000001429"/>
    </source>
</evidence>
<evidence type="ECO:0000256" key="8">
    <source>
        <dbReference type="ARBA" id="ARBA00034617"/>
    </source>
</evidence>
<evidence type="ECO:0000256" key="3">
    <source>
        <dbReference type="ARBA" id="ARBA00022801"/>
    </source>
</evidence>
<feature type="domain" description="UvrD-like helicase ATP-binding" evidence="13">
    <location>
        <begin position="15"/>
        <end position="325"/>
    </location>
</feature>
<keyword evidence="16" id="KW-1185">Reference proteome</keyword>
<dbReference type="EMBL" id="CM000310">
    <property type="protein sequence ID" value="EEQ44542.1"/>
    <property type="molecule type" value="Genomic_DNA"/>
</dbReference>
<dbReference type="GO" id="GO:0005634">
    <property type="term" value="C:nucleus"/>
    <property type="evidence" value="ECO:0007669"/>
    <property type="project" value="TreeGrafter"/>
</dbReference>
<gene>
    <name evidence="15" type="ORF">CAWG_02813</name>
</gene>
<dbReference type="PANTHER" id="PTHR11070">
    <property type="entry name" value="UVRD / RECB / PCRA DNA HELICASE FAMILY MEMBER"/>
    <property type="match status" value="1"/>
</dbReference>
<dbReference type="Gene3D" id="3.40.50.300">
    <property type="entry name" value="P-loop containing nucleotide triphosphate hydrolases"/>
    <property type="match status" value="2"/>
</dbReference>
<dbReference type="PaxDb" id="5476-C4YQQ3"/>
<evidence type="ECO:0000256" key="12">
    <source>
        <dbReference type="SAM" id="MobiDB-lite"/>
    </source>
</evidence>
<dbReference type="CDD" id="cd17932">
    <property type="entry name" value="DEXQc_UvrD"/>
    <property type="match status" value="1"/>
</dbReference>
<keyword evidence="2 11" id="KW-0547">Nucleotide-binding</keyword>
<evidence type="ECO:0000256" key="9">
    <source>
        <dbReference type="ARBA" id="ARBA00034808"/>
    </source>
</evidence>
<evidence type="ECO:0000256" key="7">
    <source>
        <dbReference type="ARBA" id="ARBA00023235"/>
    </source>
</evidence>
<dbReference type="GO" id="GO:0000725">
    <property type="term" value="P:recombinational repair"/>
    <property type="evidence" value="ECO:0007669"/>
    <property type="project" value="TreeGrafter"/>
</dbReference>
<feature type="region of interest" description="Disordered" evidence="12">
    <location>
        <begin position="820"/>
        <end position="864"/>
    </location>
</feature>
<dbReference type="Proteomes" id="UP000001429">
    <property type="component" value="Chromosome 3"/>
</dbReference>
<evidence type="ECO:0000256" key="4">
    <source>
        <dbReference type="ARBA" id="ARBA00022806"/>
    </source>
</evidence>
<name>C4YQQ3_CANAW</name>
<evidence type="ECO:0000256" key="10">
    <source>
        <dbReference type="ARBA" id="ARBA00048988"/>
    </source>
</evidence>
<comment type="catalytic activity">
    <reaction evidence="8">
        <text>Couples ATP hydrolysis with the unwinding of duplex DNA by translocating in the 3'-5' direction.</text>
        <dbReference type="EC" id="5.6.2.4"/>
    </reaction>
</comment>
<dbReference type="Gene3D" id="1.10.10.160">
    <property type="match status" value="1"/>
</dbReference>
<dbReference type="PROSITE" id="PS51217">
    <property type="entry name" value="UVRD_HELICASE_CTER"/>
    <property type="match status" value="1"/>
</dbReference>
<dbReference type="GO" id="GO:0016787">
    <property type="term" value="F:hydrolase activity"/>
    <property type="evidence" value="ECO:0007669"/>
    <property type="project" value="UniProtKB-UniRule"/>
</dbReference>
<dbReference type="Pfam" id="PF00580">
    <property type="entry name" value="UvrD-helicase"/>
    <property type="match status" value="1"/>
</dbReference>
<keyword evidence="6" id="KW-0238">DNA-binding</keyword>
<protein>
    <recommendedName>
        <fullName evidence="9">DNA 3'-5' helicase</fullName>
        <ecNumber evidence="9">5.6.2.4</ecNumber>
    </recommendedName>
</protein>
<dbReference type="GO" id="GO:0005524">
    <property type="term" value="F:ATP binding"/>
    <property type="evidence" value="ECO:0007669"/>
    <property type="project" value="UniProtKB-UniRule"/>
</dbReference>
<dbReference type="EC" id="5.6.2.4" evidence="9"/>